<keyword evidence="2" id="KW-1185">Reference proteome</keyword>
<dbReference type="EMBL" id="JWZX01002206">
    <property type="protein sequence ID" value="KOO30522.1"/>
    <property type="molecule type" value="Genomic_DNA"/>
</dbReference>
<dbReference type="AlphaFoldDB" id="A0A0M0JW61"/>
<sequence>MSAHLANELRICLCALMRLTPRPAAAGRSRRRRFRFQLPNMVPTATFPLPCPLPPSGGSCDVRARERRGTERQRRKYNCYVTCSRVRSESRGSSGCSCISWYAPREVGWRVVGDCVVINHCEEAKVCITTT</sequence>
<accession>A0A0M0JW61</accession>
<gene>
    <name evidence="1" type="ORF">Ctob_008237</name>
</gene>
<protein>
    <submittedName>
        <fullName evidence="1">Uncharacterized protein</fullName>
    </submittedName>
</protein>
<comment type="caution">
    <text evidence="1">The sequence shown here is derived from an EMBL/GenBank/DDBJ whole genome shotgun (WGS) entry which is preliminary data.</text>
</comment>
<name>A0A0M0JW61_9EUKA</name>
<reference evidence="2" key="1">
    <citation type="journal article" date="2015" name="PLoS Genet.">
        <title>Genome Sequence and Transcriptome Analyses of Chrysochromulina tobin: Metabolic Tools for Enhanced Algal Fitness in the Prominent Order Prymnesiales (Haptophyceae).</title>
        <authorList>
            <person name="Hovde B.T."/>
            <person name="Deodato C.R."/>
            <person name="Hunsperger H.M."/>
            <person name="Ryken S.A."/>
            <person name="Yost W."/>
            <person name="Jha R.K."/>
            <person name="Patterson J."/>
            <person name="Monnat R.J. Jr."/>
            <person name="Barlow S.B."/>
            <person name="Starkenburg S.R."/>
            <person name="Cattolico R.A."/>
        </authorList>
    </citation>
    <scope>NUCLEOTIDE SEQUENCE</scope>
    <source>
        <strain evidence="2">CCMP291</strain>
    </source>
</reference>
<evidence type="ECO:0000313" key="2">
    <source>
        <dbReference type="Proteomes" id="UP000037460"/>
    </source>
</evidence>
<proteinExistence type="predicted"/>
<dbReference type="Proteomes" id="UP000037460">
    <property type="component" value="Unassembled WGS sequence"/>
</dbReference>
<evidence type="ECO:0000313" key="1">
    <source>
        <dbReference type="EMBL" id="KOO30522.1"/>
    </source>
</evidence>
<organism evidence="1 2">
    <name type="scientific">Chrysochromulina tobinii</name>
    <dbReference type="NCBI Taxonomy" id="1460289"/>
    <lineage>
        <taxon>Eukaryota</taxon>
        <taxon>Haptista</taxon>
        <taxon>Haptophyta</taxon>
        <taxon>Prymnesiophyceae</taxon>
        <taxon>Prymnesiales</taxon>
        <taxon>Chrysochromulinaceae</taxon>
        <taxon>Chrysochromulina</taxon>
    </lineage>
</organism>